<dbReference type="Gene3D" id="3.10.450.50">
    <property type="match status" value="1"/>
</dbReference>
<dbReference type="STRING" id="1202724.AM493_15480"/>
<sequence>MKYFLVLVSALTLFTSCKNDTGVTEVKPEGIETAVSANSQPDAKVALTFINDYLDNINKMNEATGLTEWLSARTDATKGFKTEVKRIIDEAYKADPELGLGFDPLIDGQDAPERMELKSVDKNGYILLKGKDWADFELVMKLKQENGKWLVDGCGIVNIPESKRAPRE</sequence>
<reference evidence="1 2" key="1">
    <citation type="submission" date="2015-08" db="EMBL/GenBank/DDBJ databases">
        <title>Whole genome sequence of Flavobacterium akiainvivens IK-1T, from decaying Wikstroemia oahuensis, an endemic Hawaiian shrub.</title>
        <authorList>
            <person name="Wan X."/>
            <person name="Hou S."/>
            <person name="Saito J."/>
            <person name="Donachie S."/>
        </authorList>
    </citation>
    <scope>NUCLEOTIDE SEQUENCE [LARGE SCALE GENOMIC DNA]</scope>
    <source>
        <strain evidence="1 2">IK-1</strain>
    </source>
</reference>
<accession>A0A0M9VJB0</accession>
<dbReference type="Proteomes" id="UP000037755">
    <property type="component" value="Unassembled WGS sequence"/>
</dbReference>
<evidence type="ECO:0008006" key="3">
    <source>
        <dbReference type="Google" id="ProtNLM"/>
    </source>
</evidence>
<organism evidence="1 2">
    <name type="scientific">Flavobacterium akiainvivens</name>
    <dbReference type="NCBI Taxonomy" id="1202724"/>
    <lineage>
        <taxon>Bacteria</taxon>
        <taxon>Pseudomonadati</taxon>
        <taxon>Bacteroidota</taxon>
        <taxon>Flavobacteriia</taxon>
        <taxon>Flavobacteriales</taxon>
        <taxon>Flavobacteriaceae</taxon>
        <taxon>Flavobacterium</taxon>
    </lineage>
</organism>
<dbReference type="RefSeq" id="WP_054408934.1">
    <property type="nucleotide sequence ID" value="NZ_FOYA01000005.1"/>
</dbReference>
<dbReference type="PROSITE" id="PS51257">
    <property type="entry name" value="PROKAR_LIPOPROTEIN"/>
    <property type="match status" value="1"/>
</dbReference>
<dbReference type="EMBL" id="LIYD01000005">
    <property type="protein sequence ID" value="KOS07282.1"/>
    <property type="molecule type" value="Genomic_DNA"/>
</dbReference>
<proteinExistence type="predicted"/>
<dbReference type="OrthoDB" id="893601at2"/>
<comment type="caution">
    <text evidence="1">The sequence shown here is derived from an EMBL/GenBank/DDBJ whole genome shotgun (WGS) entry which is preliminary data.</text>
</comment>
<protein>
    <recommendedName>
        <fullName evidence="3">DUF3828 domain-containing protein</fullName>
    </recommendedName>
</protein>
<gene>
    <name evidence="1" type="ORF">AM493_15480</name>
</gene>
<evidence type="ECO:0000313" key="1">
    <source>
        <dbReference type="EMBL" id="KOS07282.1"/>
    </source>
</evidence>
<dbReference type="PATRIC" id="fig|1202724.3.peg.3216"/>
<keyword evidence="2" id="KW-1185">Reference proteome</keyword>
<dbReference type="AlphaFoldDB" id="A0A0M9VJB0"/>
<evidence type="ECO:0000313" key="2">
    <source>
        <dbReference type="Proteomes" id="UP000037755"/>
    </source>
</evidence>
<name>A0A0M9VJB0_9FLAO</name>